<evidence type="ECO:0000313" key="3">
    <source>
        <dbReference type="Proteomes" id="UP000749646"/>
    </source>
</evidence>
<feature type="compositionally biased region" description="Acidic residues" evidence="1">
    <location>
        <begin position="29"/>
        <end position="40"/>
    </location>
</feature>
<feature type="compositionally biased region" description="Basic and acidic residues" evidence="1">
    <location>
        <begin position="218"/>
        <end position="239"/>
    </location>
</feature>
<evidence type="ECO:0000256" key="1">
    <source>
        <dbReference type="SAM" id="MobiDB-lite"/>
    </source>
</evidence>
<feature type="region of interest" description="Disordered" evidence="1">
    <location>
        <begin position="1"/>
        <end position="85"/>
    </location>
</feature>
<dbReference type="Proteomes" id="UP000749646">
    <property type="component" value="Unassembled WGS sequence"/>
</dbReference>
<feature type="compositionally biased region" description="Polar residues" evidence="1">
    <location>
        <begin position="67"/>
        <end position="85"/>
    </location>
</feature>
<proteinExistence type="predicted"/>
<protein>
    <submittedName>
        <fullName evidence="2">Uncharacterized protein</fullName>
    </submittedName>
</protein>
<dbReference type="EMBL" id="JAAAHW010010924">
    <property type="protein sequence ID" value="KAF9922018.1"/>
    <property type="molecule type" value="Genomic_DNA"/>
</dbReference>
<dbReference type="OrthoDB" id="10618441at2759"/>
<evidence type="ECO:0000313" key="2">
    <source>
        <dbReference type="EMBL" id="KAF9922018.1"/>
    </source>
</evidence>
<name>A0A9P6LRK6_9FUNG</name>
<accession>A0A9P6LRK6</accession>
<comment type="caution">
    <text evidence="2">The sequence shown here is derived from an EMBL/GenBank/DDBJ whole genome shotgun (WGS) entry which is preliminary data.</text>
</comment>
<sequence length="298" mass="32506">MPSRPSIPTDTPTDVPAALELVTTLGETDREDGEISDDDISTGSGSTSDPNTGKESEDNAVSRINVPGTSSITTTPQQAPTQSLSLNHQISQEKQAGYIQRTTSTVPKLTRVHVTGSKNRNRNLDGIKTRTVKDADFTTLMAEYQLQKAKTDIKPKTAAVTLEQTTVSDIPGLGQIKNPGRSFMEPSDSERNTRPYSSHGSHHNDPSRLPGYKRQRARKPEYISPHSRDLTPTHKDHSSDSQGASYKLHLPRYQSDAHPDPPAPSAVFSDSSPHDFAADPAPQSTPIIYCKWVSTVQL</sequence>
<organism evidence="2 3">
    <name type="scientific">Modicella reniformis</name>
    <dbReference type="NCBI Taxonomy" id="1440133"/>
    <lineage>
        <taxon>Eukaryota</taxon>
        <taxon>Fungi</taxon>
        <taxon>Fungi incertae sedis</taxon>
        <taxon>Mucoromycota</taxon>
        <taxon>Mortierellomycotina</taxon>
        <taxon>Mortierellomycetes</taxon>
        <taxon>Mortierellales</taxon>
        <taxon>Mortierellaceae</taxon>
        <taxon>Modicella</taxon>
    </lineage>
</organism>
<dbReference type="AlphaFoldDB" id="A0A9P6LRK6"/>
<reference evidence="2" key="1">
    <citation type="journal article" date="2020" name="Fungal Divers.">
        <title>Resolving the Mortierellaceae phylogeny through synthesis of multi-gene phylogenetics and phylogenomics.</title>
        <authorList>
            <person name="Vandepol N."/>
            <person name="Liber J."/>
            <person name="Desiro A."/>
            <person name="Na H."/>
            <person name="Kennedy M."/>
            <person name="Barry K."/>
            <person name="Grigoriev I.V."/>
            <person name="Miller A.N."/>
            <person name="O'Donnell K."/>
            <person name="Stajich J.E."/>
            <person name="Bonito G."/>
        </authorList>
    </citation>
    <scope>NUCLEOTIDE SEQUENCE</scope>
    <source>
        <strain evidence="2">MES-2147</strain>
    </source>
</reference>
<feature type="region of interest" description="Disordered" evidence="1">
    <location>
        <begin position="170"/>
        <end position="282"/>
    </location>
</feature>
<gene>
    <name evidence="2" type="ORF">BGZ65_009912</name>
</gene>
<feature type="compositionally biased region" description="Polar residues" evidence="1">
    <location>
        <begin position="1"/>
        <end position="12"/>
    </location>
</feature>
<keyword evidence="3" id="KW-1185">Reference proteome</keyword>